<reference evidence="6 7" key="1">
    <citation type="submission" date="2018-10" db="EMBL/GenBank/DDBJ databases">
        <title>Genomic Encyclopedia of Archaeal and Bacterial Type Strains, Phase II (KMG-II): from individual species to whole genera.</title>
        <authorList>
            <person name="Goeker M."/>
        </authorList>
    </citation>
    <scope>NUCLEOTIDE SEQUENCE [LARGE SCALE GENOMIC DNA]</scope>
    <source>
        <strain evidence="6 7">DSM 29466</strain>
    </source>
</reference>
<dbReference type="GO" id="GO:0032259">
    <property type="term" value="P:methylation"/>
    <property type="evidence" value="ECO:0007669"/>
    <property type="project" value="UniProtKB-KW"/>
</dbReference>
<dbReference type="InterPro" id="IPR007318">
    <property type="entry name" value="Phopholipid_MeTrfase"/>
</dbReference>
<feature type="transmembrane region" description="Helical" evidence="5">
    <location>
        <begin position="12"/>
        <end position="30"/>
    </location>
</feature>
<protein>
    <submittedName>
        <fullName evidence="6">Protein-S-isoprenylcysteine O-methyltransferase Ste14</fullName>
    </submittedName>
</protein>
<comment type="subcellular location">
    <subcellularLocation>
        <location evidence="1">Endomembrane system</location>
        <topology evidence="1">Multi-pass membrane protein</topology>
    </subcellularLocation>
</comment>
<proteinExistence type="predicted"/>
<feature type="transmembrane region" description="Helical" evidence="5">
    <location>
        <begin position="37"/>
        <end position="58"/>
    </location>
</feature>
<accession>A0A497X3X3</accession>
<dbReference type="Proteomes" id="UP000269157">
    <property type="component" value="Unassembled WGS sequence"/>
</dbReference>
<organism evidence="6 7">
    <name type="scientific">Litoreibacter meonggei</name>
    <dbReference type="NCBI Taxonomy" id="1049199"/>
    <lineage>
        <taxon>Bacteria</taxon>
        <taxon>Pseudomonadati</taxon>
        <taxon>Pseudomonadota</taxon>
        <taxon>Alphaproteobacteria</taxon>
        <taxon>Rhodobacterales</taxon>
        <taxon>Roseobacteraceae</taxon>
        <taxon>Litoreibacter</taxon>
    </lineage>
</organism>
<keyword evidence="6" id="KW-0489">Methyltransferase</keyword>
<evidence type="ECO:0000256" key="3">
    <source>
        <dbReference type="ARBA" id="ARBA00022989"/>
    </source>
</evidence>
<feature type="transmembrane region" description="Helical" evidence="5">
    <location>
        <begin position="86"/>
        <end position="114"/>
    </location>
</feature>
<dbReference type="GO" id="GO:0012505">
    <property type="term" value="C:endomembrane system"/>
    <property type="evidence" value="ECO:0007669"/>
    <property type="project" value="UniProtKB-SubCell"/>
</dbReference>
<dbReference type="RefSeq" id="WP_121022533.1">
    <property type="nucleotide sequence ID" value="NZ_RCCE01000002.1"/>
</dbReference>
<dbReference type="EMBL" id="RCCE01000002">
    <property type="protein sequence ID" value="RLJ58954.1"/>
    <property type="molecule type" value="Genomic_DNA"/>
</dbReference>
<keyword evidence="6" id="KW-0808">Transferase</keyword>
<keyword evidence="2 5" id="KW-0812">Transmembrane</keyword>
<keyword evidence="7" id="KW-1185">Reference proteome</keyword>
<dbReference type="Gene3D" id="1.20.120.1630">
    <property type="match status" value="1"/>
</dbReference>
<keyword evidence="4 5" id="KW-0472">Membrane</keyword>
<evidence type="ECO:0000313" key="7">
    <source>
        <dbReference type="Proteomes" id="UP000269157"/>
    </source>
</evidence>
<gene>
    <name evidence="6" type="ORF">BCF46_1095</name>
</gene>
<dbReference type="AlphaFoldDB" id="A0A497X3X3"/>
<name>A0A497X3X3_9RHOB</name>
<sequence>MNKFPDLPPLWMLGFICLSWVGAMLLPARLNIALLSIVGWGLFAVGLVLIGWSAFWFWRRNTTIEPHHVPKTLIVEGPYQLSRNPIYLGMATILAGVIVWLGQLLCLALVPLFIMVMNRRFIIPEEATLRATFGDEAEIYLQATRRWL</sequence>
<dbReference type="GO" id="GO:0008168">
    <property type="term" value="F:methyltransferase activity"/>
    <property type="evidence" value="ECO:0007669"/>
    <property type="project" value="UniProtKB-KW"/>
</dbReference>
<evidence type="ECO:0000256" key="5">
    <source>
        <dbReference type="SAM" id="Phobius"/>
    </source>
</evidence>
<dbReference type="OrthoDB" id="9811969at2"/>
<dbReference type="PANTHER" id="PTHR12714:SF24">
    <property type="entry name" value="SLR1182 PROTEIN"/>
    <property type="match status" value="1"/>
</dbReference>
<comment type="caution">
    <text evidence="6">The sequence shown here is derived from an EMBL/GenBank/DDBJ whole genome shotgun (WGS) entry which is preliminary data.</text>
</comment>
<dbReference type="Pfam" id="PF04191">
    <property type="entry name" value="PEMT"/>
    <property type="match status" value="1"/>
</dbReference>
<evidence type="ECO:0000256" key="4">
    <source>
        <dbReference type="ARBA" id="ARBA00023136"/>
    </source>
</evidence>
<dbReference type="PANTHER" id="PTHR12714">
    <property type="entry name" value="PROTEIN-S ISOPRENYLCYSTEINE O-METHYLTRANSFERASE"/>
    <property type="match status" value="1"/>
</dbReference>
<evidence type="ECO:0000256" key="2">
    <source>
        <dbReference type="ARBA" id="ARBA00022692"/>
    </source>
</evidence>
<evidence type="ECO:0000313" key="6">
    <source>
        <dbReference type="EMBL" id="RLJ58954.1"/>
    </source>
</evidence>
<evidence type="ECO:0000256" key="1">
    <source>
        <dbReference type="ARBA" id="ARBA00004127"/>
    </source>
</evidence>
<keyword evidence="3 5" id="KW-1133">Transmembrane helix</keyword>